<organism evidence="4">
    <name type="scientific">Haemonchus placei</name>
    <name type="common">Barber's pole worm</name>
    <dbReference type="NCBI Taxonomy" id="6290"/>
    <lineage>
        <taxon>Eukaryota</taxon>
        <taxon>Metazoa</taxon>
        <taxon>Ecdysozoa</taxon>
        <taxon>Nematoda</taxon>
        <taxon>Chromadorea</taxon>
        <taxon>Rhabditida</taxon>
        <taxon>Rhabditina</taxon>
        <taxon>Rhabditomorpha</taxon>
        <taxon>Strongyloidea</taxon>
        <taxon>Trichostrongylidae</taxon>
        <taxon>Haemonchus</taxon>
    </lineage>
</organism>
<dbReference type="AlphaFoldDB" id="A0A0N4WZT6"/>
<evidence type="ECO:0000256" key="1">
    <source>
        <dbReference type="SAM" id="SignalP"/>
    </source>
</evidence>
<dbReference type="OMA" id="LYNCEIG"/>
<proteinExistence type="predicted"/>
<dbReference type="EMBL" id="UZAF01019984">
    <property type="protein sequence ID" value="VDO65267.1"/>
    <property type="molecule type" value="Genomic_DNA"/>
</dbReference>
<feature type="signal peptide" evidence="1">
    <location>
        <begin position="1"/>
        <end position="19"/>
    </location>
</feature>
<evidence type="ECO:0000313" key="2">
    <source>
        <dbReference type="EMBL" id="VDO65267.1"/>
    </source>
</evidence>
<keyword evidence="3" id="KW-1185">Reference proteome</keyword>
<dbReference type="WBParaSite" id="HPLM_0001747701-mRNA-1">
    <property type="protein sequence ID" value="HPLM_0001747701-mRNA-1"/>
    <property type="gene ID" value="HPLM_0001747701"/>
</dbReference>
<reference evidence="4" key="1">
    <citation type="submission" date="2017-02" db="UniProtKB">
        <authorList>
            <consortium name="WormBaseParasite"/>
        </authorList>
    </citation>
    <scope>IDENTIFICATION</scope>
</reference>
<gene>
    <name evidence="2" type="ORF">HPLM_LOCUS17469</name>
</gene>
<keyword evidence="1" id="KW-0732">Signal</keyword>
<dbReference type="Proteomes" id="UP000268014">
    <property type="component" value="Unassembled WGS sequence"/>
</dbReference>
<accession>A0A0N4WZT6</accession>
<sequence length="127" mass="14543">MNPVILISVVVLCVVYSTADSCLRSAELEYKKFGELDGPHKDLLRKNFNKKLDDGDLVVSYQADRHIDKLSVIDVTFPTVILSRKIRKPIYFVYRPVSDFRNISAKEFIDTLYNCEIGDVPSMIKRA</sequence>
<feature type="chain" id="PRO_5043124147" evidence="1">
    <location>
        <begin position="20"/>
        <end position="127"/>
    </location>
</feature>
<evidence type="ECO:0000313" key="3">
    <source>
        <dbReference type="Proteomes" id="UP000268014"/>
    </source>
</evidence>
<name>A0A0N4WZT6_HAEPC</name>
<protein>
    <submittedName>
        <fullName evidence="4">Signal peptide-containing protein</fullName>
    </submittedName>
</protein>
<dbReference type="OrthoDB" id="5894693at2759"/>
<evidence type="ECO:0000313" key="4">
    <source>
        <dbReference type="WBParaSite" id="HPLM_0001747701-mRNA-1"/>
    </source>
</evidence>
<reference evidence="2 3" key="2">
    <citation type="submission" date="2018-11" db="EMBL/GenBank/DDBJ databases">
        <authorList>
            <consortium name="Pathogen Informatics"/>
        </authorList>
    </citation>
    <scope>NUCLEOTIDE SEQUENCE [LARGE SCALE GENOMIC DNA]</scope>
    <source>
        <strain evidence="2 3">MHpl1</strain>
    </source>
</reference>